<feature type="domain" description="RagB/SusD" evidence="6">
    <location>
        <begin position="356"/>
        <end position="532"/>
    </location>
</feature>
<accession>A0AAT9H351</accession>
<evidence type="ECO:0000256" key="3">
    <source>
        <dbReference type="ARBA" id="ARBA00022729"/>
    </source>
</evidence>
<dbReference type="EMBL" id="AP031573">
    <property type="protein sequence ID" value="BFM43923.1"/>
    <property type="molecule type" value="Genomic_DNA"/>
</dbReference>
<dbReference type="InterPro" id="IPR012944">
    <property type="entry name" value="SusD_RagB_dom"/>
</dbReference>
<evidence type="ECO:0000256" key="1">
    <source>
        <dbReference type="ARBA" id="ARBA00004442"/>
    </source>
</evidence>
<comment type="subcellular location">
    <subcellularLocation>
        <location evidence="1">Cell outer membrane</location>
    </subcellularLocation>
</comment>
<dbReference type="SUPFAM" id="SSF48452">
    <property type="entry name" value="TPR-like"/>
    <property type="match status" value="1"/>
</dbReference>
<dbReference type="Pfam" id="PF14322">
    <property type="entry name" value="SusD-like_3"/>
    <property type="match status" value="1"/>
</dbReference>
<evidence type="ECO:0000256" key="2">
    <source>
        <dbReference type="ARBA" id="ARBA00006275"/>
    </source>
</evidence>
<evidence type="ECO:0000259" key="7">
    <source>
        <dbReference type="Pfam" id="PF14322"/>
    </source>
</evidence>
<dbReference type="Pfam" id="PF07980">
    <property type="entry name" value="SusD_RagB"/>
    <property type="match status" value="1"/>
</dbReference>
<keyword evidence="5" id="KW-0998">Cell outer membrane</keyword>
<keyword evidence="3" id="KW-0732">Signal</keyword>
<evidence type="ECO:0000256" key="4">
    <source>
        <dbReference type="ARBA" id="ARBA00023136"/>
    </source>
</evidence>
<dbReference type="InterPro" id="IPR033985">
    <property type="entry name" value="SusD-like_N"/>
</dbReference>
<evidence type="ECO:0000256" key="5">
    <source>
        <dbReference type="ARBA" id="ARBA00023237"/>
    </source>
</evidence>
<feature type="domain" description="SusD-like N-terminal" evidence="7">
    <location>
        <begin position="26"/>
        <end position="256"/>
    </location>
</feature>
<comment type="similarity">
    <text evidence="2">Belongs to the SusD family.</text>
</comment>
<dbReference type="AlphaFoldDB" id="A0AAT9H351"/>
<dbReference type="RefSeq" id="WP_369615086.1">
    <property type="nucleotide sequence ID" value="NZ_AP031573.1"/>
</dbReference>
<reference evidence="8" key="1">
    <citation type="submission" date="2024-05" db="EMBL/GenBank/DDBJ databases">
        <title>Whole-Genome Sequence of CFS9, a Potential Fish Probiotic Isolated from the Body Surface of Silurus asotus.</title>
        <authorList>
            <person name="Kojima M."/>
            <person name="Tobioka K."/>
            <person name="Yokota K."/>
            <person name="Nakatani H."/>
            <person name="Hori K."/>
            <person name="Tamaru Y."/>
            <person name="Okazaki F."/>
        </authorList>
    </citation>
    <scope>NUCLEOTIDE SEQUENCE</scope>
    <source>
        <strain evidence="8">CFS9</strain>
    </source>
</reference>
<dbReference type="GO" id="GO:0009279">
    <property type="term" value="C:cell outer membrane"/>
    <property type="evidence" value="ECO:0007669"/>
    <property type="project" value="UniProtKB-SubCell"/>
</dbReference>
<dbReference type="PROSITE" id="PS51257">
    <property type="entry name" value="PROKAR_LIPOPROTEIN"/>
    <property type="match status" value="1"/>
</dbReference>
<evidence type="ECO:0000313" key="8">
    <source>
        <dbReference type="EMBL" id="BFM43923.1"/>
    </source>
</evidence>
<keyword evidence="4" id="KW-0472">Membrane</keyword>
<sequence>MKNIIKTILLSVAVLGMSSCSEDKILDLKPVNNILSPDAFTTPTLIESYMNGVYNAAAIGQYNSTGANGGRGYVWGAAYVEQGECRGEDVVNMATFYDLTYSSTFDATSANNVYYWVDGYRLINRCNLMIEGTTDAVAKGIITKAAGDDYIGQCKFLRAITHLELLTYFARPYNDTPGATHAGIPYRVVGVNTQAEIDSETVKPRNTVADCYTKILADLNDAETLITTGNSTAFASRVVGRASKWAAIAFKTRLYLQKRDWANVIVEGNKLTGAFALTADPYAPFQNTTGRNTSNSESIFSIQHAATSNPGVNAALASMLKDRALVCISPIIWRDADWKTDDKRREEGKFIYTAAGIKYTNKYTDVTNRTDAAPVIRYAEVVLNMAEAQARLSNSAPALTLLNSVRNRSLANPFPTAGNPVGQAYTAASFATDADLVKAILKERRIEFLQEGRRWTDIHRLQKDPIASVATNGVPAKVASAATPPTAAFVLGNSFAITTPVAAIPYDDFRFLWPIPQIEMNTNPGLGQNPGWN</sequence>
<gene>
    <name evidence="8" type="ORF">CFS9_25640</name>
</gene>
<protein>
    <submittedName>
        <fullName evidence="8">RagB/SusD family nutrient uptake outer membrane protein</fullName>
    </submittedName>
</protein>
<proteinExistence type="inferred from homology"/>
<name>A0AAT9H351_9FLAO</name>
<evidence type="ECO:0000259" key="6">
    <source>
        <dbReference type="Pfam" id="PF07980"/>
    </source>
</evidence>
<dbReference type="InterPro" id="IPR011990">
    <property type="entry name" value="TPR-like_helical_dom_sf"/>
</dbReference>
<organism evidence="8">
    <name type="scientific">Flavobacterium sp. CFS9</name>
    <dbReference type="NCBI Taxonomy" id="3143118"/>
    <lineage>
        <taxon>Bacteria</taxon>
        <taxon>Pseudomonadati</taxon>
        <taxon>Bacteroidota</taxon>
        <taxon>Flavobacteriia</taxon>
        <taxon>Flavobacteriales</taxon>
        <taxon>Flavobacteriaceae</taxon>
        <taxon>Flavobacterium</taxon>
    </lineage>
</organism>
<dbReference type="CDD" id="cd08977">
    <property type="entry name" value="SusD"/>
    <property type="match status" value="1"/>
</dbReference>
<dbReference type="Gene3D" id="1.25.40.390">
    <property type="match status" value="1"/>
</dbReference>